<comment type="caution">
    <text evidence="2">The sequence shown here is derived from an EMBL/GenBank/DDBJ whole genome shotgun (WGS) entry which is preliminary data.</text>
</comment>
<dbReference type="InterPro" id="IPR025272">
    <property type="entry name" value="SocA_Panacea"/>
</dbReference>
<feature type="domain" description="Antitoxin SocA-like Panacea" evidence="1">
    <location>
        <begin position="28"/>
        <end position="134"/>
    </location>
</feature>
<evidence type="ECO:0000259" key="1">
    <source>
        <dbReference type="Pfam" id="PF13274"/>
    </source>
</evidence>
<evidence type="ECO:0000313" key="2">
    <source>
        <dbReference type="EMBL" id="TGY72808.1"/>
    </source>
</evidence>
<dbReference type="Pfam" id="PF13274">
    <property type="entry name" value="SocA_Panacea"/>
    <property type="match status" value="1"/>
</dbReference>
<sequence>MSYPIQDIARYIGLTSIIKGLSISPLKLQKLLYYVQAWYMVFYGKENTPFIDKPQAWVNGPVYPEIYRIYKNKAVNMCDHLGSSAFCEGSAEDALAALTKDMTLDFELLESIILLYGSKTQNDLIFMTHSELPWAEKREGLKPFDRSDRELSLDTMYKYYKQRHDRNRTKA</sequence>
<organism evidence="2 3">
    <name type="scientific">Muribaculum intestinale</name>
    <dbReference type="NCBI Taxonomy" id="1796646"/>
    <lineage>
        <taxon>Bacteria</taxon>
        <taxon>Pseudomonadati</taxon>
        <taxon>Bacteroidota</taxon>
        <taxon>Bacteroidia</taxon>
        <taxon>Bacteroidales</taxon>
        <taxon>Muribaculaceae</taxon>
        <taxon>Muribaculum</taxon>
    </lineage>
</organism>
<reference evidence="2 3" key="1">
    <citation type="submission" date="2019-04" db="EMBL/GenBank/DDBJ databases">
        <title>Microbes associate with the intestines of laboratory mice.</title>
        <authorList>
            <person name="Navarre W."/>
            <person name="Wong E."/>
            <person name="Huang K."/>
            <person name="Tropini C."/>
            <person name="Ng K."/>
            <person name="Yu B."/>
        </authorList>
    </citation>
    <scope>NUCLEOTIDE SEQUENCE [LARGE SCALE GENOMIC DNA]</scope>
    <source>
        <strain evidence="2 3">NM06_A21</strain>
    </source>
</reference>
<accession>A0A4S2FUC6</accession>
<protein>
    <submittedName>
        <fullName evidence="2">DUF4065 domain-containing protein</fullName>
    </submittedName>
</protein>
<evidence type="ECO:0000313" key="3">
    <source>
        <dbReference type="Proteomes" id="UP000306630"/>
    </source>
</evidence>
<dbReference type="AlphaFoldDB" id="A0A4S2FUC6"/>
<dbReference type="Proteomes" id="UP000306630">
    <property type="component" value="Unassembled WGS sequence"/>
</dbReference>
<dbReference type="EMBL" id="SRYD01000038">
    <property type="protein sequence ID" value="TGY72808.1"/>
    <property type="molecule type" value="Genomic_DNA"/>
</dbReference>
<proteinExistence type="predicted"/>
<dbReference type="RefSeq" id="WP_135993514.1">
    <property type="nucleotide sequence ID" value="NZ_CAOSYS010000065.1"/>
</dbReference>
<gene>
    <name evidence="2" type="ORF">E5333_09845</name>
</gene>
<name>A0A4S2FUC6_9BACT</name>